<gene>
    <name evidence="6" type="ORF">NBH21_00560</name>
</gene>
<keyword evidence="1" id="KW-0805">Transcription regulation</keyword>
<dbReference type="InterPro" id="IPR001647">
    <property type="entry name" value="HTH_TetR"/>
</dbReference>
<dbReference type="EMBL" id="JAMXLX010000001">
    <property type="protein sequence ID" value="MCO5955245.1"/>
    <property type="molecule type" value="Genomic_DNA"/>
</dbReference>
<dbReference type="GO" id="GO:0000976">
    <property type="term" value="F:transcription cis-regulatory region binding"/>
    <property type="evidence" value="ECO:0007669"/>
    <property type="project" value="TreeGrafter"/>
</dbReference>
<dbReference type="SUPFAM" id="SSF46689">
    <property type="entry name" value="Homeodomain-like"/>
    <property type="match status" value="1"/>
</dbReference>
<dbReference type="InterPro" id="IPR009057">
    <property type="entry name" value="Homeodomain-like_sf"/>
</dbReference>
<dbReference type="PANTHER" id="PTHR30055:SF234">
    <property type="entry name" value="HTH-TYPE TRANSCRIPTIONAL REGULATOR BETI"/>
    <property type="match status" value="1"/>
</dbReference>
<dbReference type="GO" id="GO:0003700">
    <property type="term" value="F:DNA-binding transcription factor activity"/>
    <property type="evidence" value="ECO:0007669"/>
    <property type="project" value="TreeGrafter"/>
</dbReference>
<keyword evidence="2 4" id="KW-0238">DNA-binding</keyword>
<evidence type="ECO:0000256" key="4">
    <source>
        <dbReference type="PROSITE-ProRule" id="PRU00335"/>
    </source>
</evidence>
<feature type="DNA-binding region" description="H-T-H motif" evidence="4">
    <location>
        <begin position="45"/>
        <end position="64"/>
    </location>
</feature>
<sequence>MTSKKISSRLQLRKKPQQERSIQRLDAIMEAAVDLIAMHGVADLKMTDIAARAGVPIGSLYQFFPEKAAIIRAFHDRHTAIVQERAELAFPDVKSTDQAIEMLSKLFDEFYQLYRADRTYLPVWMAGMTDRDFQELNLAHLERLTDIIYGALKHLVADKHQSAFCLRVHMVLYLSGALARFAMVRDEVSAQEYLAEWKSMGARTLFEFND</sequence>
<evidence type="ECO:0000313" key="7">
    <source>
        <dbReference type="Proteomes" id="UP001155380"/>
    </source>
</evidence>
<dbReference type="PROSITE" id="PS50977">
    <property type="entry name" value="HTH_TETR_2"/>
    <property type="match status" value="1"/>
</dbReference>
<reference evidence="6" key="1">
    <citation type="submission" date="2022-06" db="EMBL/GenBank/DDBJ databases">
        <authorList>
            <person name="Sun Q."/>
        </authorList>
    </citation>
    <scope>NUCLEOTIDE SEQUENCE</scope>
    <source>
        <strain evidence="6">S101</strain>
    </source>
</reference>
<proteinExistence type="predicted"/>
<name>A0AAJ1BUA3_9HYPH</name>
<evidence type="ECO:0000313" key="6">
    <source>
        <dbReference type="EMBL" id="MCO5955245.1"/>
    </source>
</evidence>
<evidence type="ECO:0000256" key="1">
    <source>
        <dbReference type="ARBA" id="ARBA00023015"/>
    </source>
</evidence>
<dbReference type="PRINTS" id="PR00455">
    <property type="entry name" value="HTHTETR"/>
</dbReference>
<evidence type="ECO:0000256" key="3">
    <source>
        <dbReference type="ARBA" id="ARBA00023163"/>
    </source>
</evidence>
<protein>
    <submittedName>
        <fullName evidence="6">TetR/AcrR family transcriptional regulator</fullName>
    </submittedName>
</protein>
<organism evidence="6 7">
    <name type="scientific">Ciceribacter sichuanensis</name>
    <dbReference type="NCBI Taxonomy" id="2949647"/>
    <lineage>
        <taxon>Bacteria</taxon>
        <taxon>Pseudomonadati</taxon>
        <taxon>Pseudomonadota</taxon>
        <taxon>Alphaproteobacteria</taxon>
        <taxon>Hyphomicrobiales</taxon>
        <taxon>Rhizobiaceae</taxon>
        <taxon>Ciceribacter</taxon>
    </lineage>
</organism>
<comment type="caution">
    <text evidence="6">The sequence shown here is derived from an EMBL/GenBank/DDBJ whole genome shotgun (WGS) entry which is preliminary data.</text>
</comment>
<dbReference type="Gene3D" id="1.10.357.10">
    <property type="entry name" value="Tetracycline Repressor, domain 2"/>
    <property type="match status" value="1"/>
</dbReference>
<dbReference type="PANTHER" id="PTHR30055">
    <property type="entry name" value="HTH-TYPE TRANSCRIPTIONAL REGULATOR RUTR"/>
    <property type="match status" value="1"/>
</dbReference>
<feature type="domain" description="HTH tetR-type" evidence="5">
    <location>
        <begin position="22"/>
        <end position="82"/>
    </location>
</feature>
<dbReference type="InterPro" id="IPR050109">
    <property type="entry name" value="HTH-type_TetR-like_transc_reg"/>
</dbReference>
<evidence type="ECO:0000259" key="5">
    <source>
        <dbReference type="PROSITE" id="PS50977"/>
    </source>
</evidence>
<dbReference type="Pfam" id="PF00440">
    <property type="entry name" value="TetR_N"/>
    <property type="match status" value="1"/>
</dbReference>
<dbReference type="RefSeq" id="WP_250912021.1">
    <property type="nucleotide sequence ID" value="NZ_JAMXLX010000001.1"/>
</dbReference>
<dbReference type="InterPro" id="IPR041674">
    <property type="entry name" value="TetR_C_22"/>
</dbReference>
<dbReference type="Pfam" id="PF17928">
    <property type="entry name" value="TetR_C_22"/>
    <property type="match status" value="1"/>
</dbReference>
<keyword evidence="3" id="KW-0804">Transcription</keyword>
<evidence type="ECO:0000256" key="2">
    <source>
        <dbReference type="ARBA" id="ARBA00023125"/>
    </source>
</evidence>
<accession>A0AAJ1BUA3</accession>
<dbReference type="Proteomes" id="UP001155380">
    <property type="component" value="Unassembled WGS sequence"/>
</dbReference>
<dbReference type="AlphaFoldDB" id="A0AAJ1BUA3"/>